<dbReference type="PROSITE" id="PS00097">
    <property type="entry name" value="CARBAMOYLTRANSFERASE"/>
    <property type="match status" value="1"/>
</dbReference>
<evidence type="ECO:0000313" key="13">
    <source>
        <dbReference type="EMBL" id="TLS36857.1"/>
    </source>
</evidence>
<dbReference type="Pfam" id="PF00185">
    <property type="entry name" value="OTCace"/>
    <property type="match status" value="1"/>
</dbReference>
<dbReference type="RefSeq" id="WP_138127056.1">
    <property type="nucleotide sequence ID" value="NZ_SWLG01000008.1"/>
</dbReference>
<feature type="binding site" evidence="10">
    <location>
        <position position="311"/>
    </location>
    <ligand>
        <name>carbamoyl phosphate</name>
        <dbReference type="ChEBI" id="CHEBI:58228"/>
    </ligand>
</feature>
<evidence type="ECO:0000256" key="8">
    <source>
        <dbReference type="ARBA" id="ARBA00022679"/>
    </source>
</evidence>
<feature type="binding site" evidence="10">
    <location>
        <position position="243"/>
    </location>
    <ligand>
        <name>L-ornithine</name>
        <dbReference type="ChEBI" id="CHEBI:46911"/>
    </ligand>
</feature>
<dbReference type="InterPro" id="IPR002292">
    <property type="entry name" value="Orn/put_carbamltrans"/>
</dbReference>
<dbReference type="InterPro" id="IPR006132">
    <property type="entry name" value="Asp/Orn_carbamoyltranf_P-bd"/>
</dbReference>
<dbReference type="FunFam" id="3.40.50.1370:FF:000016">
    <property type="entry name" value="Ornithine carbamoyltransferase"/>
    <property type="match status" value="1"/>
</dbReference>
<dbReference type="Pfam" id="PF02729">
    <property type="entry name" value="OTCace_N"/>
    <property type="match status" value="1"/>
</dbReference>
<feature type="binding site" evidence="10">
    <location>
        <begin position="147"/>
        <end position="150"/>
    </location>
    <ligand>
        <name>carbamoyl phosphate</name>
        <dbReference type="ChEBI" id="CHEBI:58228"/>
    </ligand>
</feature>
<dbReference type="HAMAP" id="MF_01109">
    <property type="entry name" value="OTCase"/>
    <property type="match status" value="1"/>
</dbReference>
<evidence type="ECO:0000256" key="9">
    <source>
        <dbReference type="ARBA" id="ARBA00048772"/>
    </source>
</evidence>
<reference evidence="13 14" key="1">
    <citation type="submission" date="2019-04" db="EMBL/GenBank/DDBJ databases">
        <title>Bacillus caeni sp. nov., a bacterium isolated from mangrove sediment.</title>
        <authorList>
            <person name="Huang H."/>
            <person name="Mo K."/>
            <person name="Hu Y."/>
        </authorList>
    </citation>
    <scope>NUCLEOTIDE SEQUENCE [LARGE SCALE GENOMIC DNA]</scope>
    <source>
        <strain evidence="13 14">HB172195</strain>
    </source>
</reference>
<protein>
    <recommendedName>
        <fullName evidence="6 10">Ornithine carbamoyltransferase</fullName>
        <shortName evidence="10">OTCase</shortName>
        <ecNumber evidence="5 10">2.1.3.3</ecNumber>
    </recommendedName>
</protein>
<dbReference type="GO" id="GO:0004585">
    <property type="term" value="F:ornithine carbamoyltransferase activity"/>
    <property type="evidence" value="ECO:0007669"/>
    <property type="project" value="UniProtKB-UniRule"/>
</dbReference>
<dbReference type="EMBL" id="SWLG01000008">
    <property type="protein sequence ID" value="TLS36857.1"/>
    <property type="molecule type" value="Genomic_DNA"/>
</dbReference>
<feature type="domain" description="Aspartate/ornithine carbamoyltransferase Asp/Orn-binding" evidence="11">
    <location>
        <begin position="167"/>
        <end position="321"/>
    </location>
</feature>
<feature type="binding site" evidence="10">
    <location>
        <position position="120"/>
    </location>
    <ligand>
        <name>carbamoyl phosphate</name>
        <dbReference type="ChEBI" id="CHEBI:58228"/>
    </ligand>
</feature>
<name>A0A5R9F026_9BACL</name>
<proteinExistence type="inferred from homology"/>
<evidence type="ECO:0000256" key="3">
    <source>
        <dbReference type="ARBA" id="ARBA00004975"/>
    </source>
</evidence>
<dbReference type="AlphaFoldDB" id="A0A5R9F026"/>
<evidence type="ECO:0000313" key="14">
    <source>
        <dbReference type="Proteomes" id="UP000308230"/>
    </source>
</evidence>
<dbReference type="Proteomes" id="UP000308230">
    <property type="component" value="Unassembled WGS sequence"/>
</dbReference>
<comment type="similarity">
    <text evidence="4 10">Belongs to the aspartate/ornithine carbamoyltransferase superfamily. OTCase family.</text>
</comment>
<evidence type="ECO:0000256" key="10">
    <source>
        <dbReference type="HAMAP-Rule" id="MF_01109"/>
    </source>
</evidence>
<dbReference type="InterPro" id="IPR024904">
    <property type="entry name" value="OTCase_ArgI"/>
</dbReference>
<accession>A0A5R9F026</accession>
<feature type="binding site" evidence="10">
    <location>
        <begin position="283"/>
        <end position="284"/>
    </location>
    <ligand>
        <name>carbamoyl phosphate</name>
        <dbReference type="ChEBI" id="CHEBI:58228"/>
    </ligand>
</feature>
<comment type="function">
    <text evidence="1">Reversibly catalyzes the transfer of the carbamoyl group from carbamoyl phosphate (CP) to the N(epsilon) atom of ornithine (ORN) to produce L-citrulline.</text>
</comment>
<keyword evidence="7 10" id="KW-0963">Cytoplasm</keyword>
<keyword evidence="8 10" id="KW-0808">Transferase</keyword>
<feature type="binding site" evidence="10">
    <location>
        <position position="96"/>
    </location>
    <ligand>
        <name>carbamoyl phosphate</name>
        <dbReference type="ChEBI" id="CHEBI:58228"/>
    </ligand>
</feature>
<evidence type="ECO:0000256" key="7">
    <source>
        <dbReference type="ARBA" id="ARBA00022490"/>
    </source>
</evidence>
<dbReference type="GO" id="GO:0019240">
    <property type="term" value="P:citrulline biosynthetic process"/>
    <property type="evidence" value="ECO:0007669"/>
    <property type="project" value="TreeGrafter"/>
</dbReference>
<comment type="subcellular location">
    <subcellularLocation>
        <location evidence="2 10">Cytoplasm</location>
    </subcellularLocation>
</comment>
<dbReference type="PRINTS" id="PR00100">
    <property type="entry name" value="AOTCASE"/>
</dbReference>
<dbReference type="InterPro" id="IPR006130">
    <property type="entry name" value="Asp/Orn_carbamoylTrfase"/>
</dbReference>
<comment type="pathway">
    <text evidence="3">Amino-acid biosynthesis; L-arginine biosynthesis; L-arginine from L-ornithine and carbamoyl phosphate: step 1/3.</text>
</comment>
<evidence type="ECO:0000256" key="4">
    <source>
        <dbReference type="ARBA" id="ARBA00007805"/>
    </source>
</evidence>
<dbReference type="InterPro" id="IPR006131">
    <property type="entry name" value="Asp_carbamoyltransf_Asp/Orn-bd"/>
</dbReference>
<dbReference type="GO" id="GO:0005737">
    <property type="term" value="C:cytoplasm"/>
    <property type="evidence" value="ECO:0007669"/>
    <property type="project" value="UniProtKB-SubCell"/>
</dbReference>
<dbReference type="EC" id="2.1.3.3" evidence="5 10"/>
<evidence type="ECO:0000259" key="12">
    <source>
        <dbReference type="Pfam" id="PF02729"/>
    </source>
</evidence>
<dbReference type="GO" id="GO:0042450">
    <property type="term" value="P:L-arginine biosynthetic process via ornithine"/>
    <property type="evidence" value="ECO:0007669"/>
    <property type="project" value="UniProtKB-UniRule"/>
</dbReference>
<evidence type="ECO:0000256" key="1">
    <source>
        <dbReference type="ARBA" id="ARBA00003822"/>
    </source>
</evidence>
<organism evidence="13 14">
    <name type="scientific">Exobacillus caeni</name>
    <dbReference type="NCBI Taxonomy" id="2574798"/>
    <lineage>
        <taxon>Bacteria</taxon>
        <taxon>Bacillati</taxon>
        <taxon>Bacillota</taxon>
        <taxon>Bacilli</taxon>
        <taxon>Bacillales</taxon>
        <taxon>Guptibacillaceae</taxon>
        <taxon>Exobacillus</taxon>
    </lineage>
</organism>
<dbReference type="GO" id="GO:0016597">
    <property type="term" value="F:amino acid binding"/>
    <property type="evidence" value="ECO:0007669"/>
    <property type="project" value="InterPro"/>
</dbReference>
<feature type="binding site" evidence="10">
    <location>
        <begin position="69"/>
        <end position="72"/>
    </location>
    <ligand>
        <name>carbamoyl phosphate</name>
        <dbReference type="ChEBI" id="CHEBI:58228"/>
    </ligand>
</feature>
<feature type="binding site" evidence="10">
    <location>
        <begin position="247"/>
        <end position="248"/>
    </location>
    <ligand>
        <name>L-ornithine</name>
        <dbReference type="ChEBI" id="CHEBI:46911"/>
    </ligand>
</feature>
<dbReference type="PRINTS" id="PR00102">
    <property type="entry name" value="OTCASE"/>
</dbReference>
<keyword evidence="14" id="KW-1185">Reference proteome</keyword>
<feature type="binding site" evidence="10">
    <location>
        <position position="179"/>
    </location>
    <ligand>
        <name>L-ornithine</name>
        <dbReference type="ChEBI" id="CHEBI:46911"/>
    </ligand>
</feature>
<dbReference type="Gene3D" id="3.40.50.1370">
    <property type="entry name" value="Aspartate/ornithine carbamoyltransferase"/>
    <property type="match status" value="2"/>
</dbReference>
<evidence type="ECO:0000259" key="11">
    <source>
        <dbReference type="Pfam" id="PF00185"/>
    </source>
</evidence>
<evidence type="ECO:0000256" key="5">
    <source>
        <dbReference type="ARBA" id="ARBA00013007"/>
    </source>
</evidence>
<evidence type="ECO:0000256" key="2">
    <source>
        <dbReference type="ARBA" id="ARBA00004496"/>
    </source>
</evidence>
<dbReference type="PANTHER" id="PTHR45753:SF3">
    <property type="entry name" value="ORNITHINE TRANSCARBAMYLASE, MITOCHONDRIAL"/>
    <property type="match status" value="1"/>
</dbReference>
<gene>
    <name evidence="13" type="primary">argF</name>
    <name evidence="13" type="ORF">FCL54_12945</name>
</gene>
<dbReference type="FunFam" id="3.40.50.1370:FF:000008">
    <property type="entry name" value="Ornithine carbamoyltransferase"/>
    <property type="match status" value="1"/>
</dbReference>
<dbReference type="SUPFAM" id="SSF53671">
    <property type="entry name" value="Aspartate/ornithine carbamoyltransferase"/>
    <property type="match status" value="1"/>
</dbReference>
<dbReference type="OrthoDB" id="9802587at2"/>
<dbReference type="InterPro" id="IPR036901">
    <property type="entry name" value="Asp/Orn_carbamoylTrfase_sf"/>
</dbReference>
<feature type="domain" description="Aspartate/ornithine carbamoyltransferase carbamoyl-P binding" evidence="12">
    <location>
        <begin position="20"/>
        <end position="160"/>
    </location>
</feature>
<dbReference type="NCBIfam" id="NF001986">
    <property type="entry name" value="PRK00779.1"/>
    <property type="match status" value="1"/>
</dbReference>
<dbReference type="NCBIfam" id="TIGR00658">
    <property type="entry name" value="orni_carb_tr"/>
    <property type="match status" value="1"/>
</dbReference>
<comment type="catalytic activity">
    <reaction evidence="9 10">
        <text>carbamoyl phosphate + L-ornithine = L-citrulline + phosphate + H(+)</text>
        <dbReference type="Rhea" id="RHEA:19513"/>
        <dbReference type="ChEBI" id="CHEBI:15378"/>
        <dbReference type="ChEBI" id="CHEBI:43474"/>
        <dbReference type="ChEBI" id="CHEBI:46911"/>
        <dbReference type="ChEBI" id="CHEBI:57743"/>
        <dbReference type="ChEBI" id="CHEBI:58228"/>
        <dbReference type="EC" id="2.1.3.3"/>
    </reaction>
</comment>
<dbReference type="PANTHER" id="PTHR45753">
    <property type="entry name" value="ORNITHINE CARBAMOYLTRANSFERASE, MITOCHONDRIAL"/>
    <property type="match status" value="1"/>
</dbReference>
<sequence length="326" mass="36196">MHTAKLTTVKSVIEPNLKGKDFLKLSDFNSEEILYMLELAIELKKEQKQGTKQNVLDGKTLGMIFEKSSTRTRVSFEVGMTQLGGQALFLSSKDIQLGRGESVYDTAKVLSRYVDCIMIRTFEHDKIEEFAAAADVPVINGLTDTHHPTQVMADLLTILEHKGQLSGLKMAYLGDGDNNMTHSLIEGAAKVGMNLTVASPEGYEPEDEIMQKAIEDGYKANAVIELVNDPVKAVEGADVIVTDVWASMGQEEELAERLPIFQEYQVNEELCKHAKDDFIFMHCLPAHRGEEVTAGILDGAHSVVYDEAENRLHAQKAILKLLMEKK</sequence>
<evidence type="ECO:0000256" key="6">
    <source>
        <dbReference type="ARBA" id="ARBA00016634"/>
    </source>
</evidence>
<comment type="caution">
    <text evidence="13">The sequence shown here is derived from an EMBL/GenBank/DDBJ whole genome shotgun (WGS) entry which is preliminary data.</text>
</comment>